<feature type="binding site" evidence="2">
    <location>
        <position position="177"/>
    </location>
    <ligand>
        <name>Mn(2+)</name>
        <dbReference type="ChEBI" id="CHEBI:29035"/>
        <label>2</label>
    </ligand>
</feature>
<dbReference type="SUPFAM" id="SSF53187">
    <property type="entry name" value="Zn-dependent exopeptidases"/>
    <property type="match status" value="1"/>
</dbReference>
<gene>
    <name evidence="4" type="ORF">GV827_18860</name>
</gene>
<feature type="binding site" evidence="2">
    <location>
        <position position="141"/>
    </location>
    <ligand>
        <name>Mn(2+)</name>
        <dbReference type="ChEBI" id="CHEBI:29035"/>
        <label>2</label>
    </ligand>
</feature>
<dbReference type="InterPro" id="IPR052030">
    <property type="entry name" value="Peptidase_M20/M20A_hydrolases"/>
</dbReference>
<dbReference type="AlphaFoldDB" id="A0A6P0CE29"/>
<keyword evidence="1 4" id="KW-0378">Hydrolase</keyword>
<feature type="domain" description="Peptidase M20 dimerisation" evidence="3">
    <location>
        <begin position="222"/>
        <end position="317"/>
    </location>
</feature>
<dbReference type="Proteomes" id="UP000468591">
    <property type="component" value="Unassembled WGS sequence"/>
</dbReference>
<dbReference type="EMBL" id="JAABNT010000015">
    <property type="protein sequence ID" value="NEK24449.1"/>
    <property type="molecule type" value="Genomic_DNA"/>
</dbReference>
<dbReference type="Pfam" id="PF01546">
    <property type="entry name" value="Peptidase_M20"/>
    <property type="match status" value="1"/>
</dbReference>
<dbReference type="InterPro" id="IPR036264">
    <property type="entry name" value="Bact_exopeptidase_dim_dom"/>
</dbReference>
<evidence type="ECO:0000256" key="1">
    <source>
        <dbReference type="ARBA" id="ARBA00022801"/>
    </source>
</evidence>
<comment type="cofactor">
    <cofactor evidence="2">
        <name>Mn(2+)</name>
        <dbReference type="ChEBI" id="CHEBI:29035"/>
    </cofactor>
    <text evidence="2">The Mn(2+) ion enhances activity.</text>
</comment>
<accession>A0A6P0CE29</accession>
<keyword evidence="2" id="KW-0479">Metal-binding</keyword>
<keyword evidence="5" id="KW-1185">Reference proteome</keyword>
<keyword evidence="2" id="KW-0464">Manganese</keyword>
<dbReference type="GO" id="GO:0046657">
    <property type="term" value="P:folic acid catabolic process"/>
    <property type="evidence" value="ECO:0007669"/>
    <property type="project" value="TreeGrafter"/>
</dbReference>
<feature type="binding site" evidence="2">
    <location>
        <position position="397"/>
    </location>
    <ligand>
        <name>Mn(2+)</name>
        <dbReference type="ChEBI" id="CHEBI:29035"/>
        <label>1</label>
    </ligand>
</feature>
<evidence type="ECO:0000256" key="2">
    <source>
        <dbReference type="PIRSR" id="PIRSR005962-1"/>
    </source>
</evidence>
<dbReference type="Pfam" id="PF07687">
    <property type="entry name" value="M20_dimer"/>
    <property type="match status" value="1"/>
</dbReference>
<dbReference type="GO" id="GO:0046872">
    <property type="term" value="F:metal ion binding"/>
    <property type="evidence" value="ECO:0007669"/>
    <property type="project" value="UniProtKB-KW"/>
</dbReference>
<feature type="binding site" evidence="2">
    <location>
        <position position="201"/>
    </location>
    <ligand>
        <name>Mn(2+)</name>
        <dbReference type="ChEBI" id="CHEBI:29035"/>
        <label>2</label>
    </ligand>
</feature>
<dbReference type="InterPro" id="IPR011650">
    <property type="entry name" value="Peptidase_M20_dimer"/>
</dbReference>
<feature type="binding site" evidence="2">
    <location>
        <position position="143"/>
    </location>
    <ligand>
        <name>Mn(2+)</name>
        <dbReference type="ChEBI" id="CHEBI:29035"/>
        <label>2</label>
    </ligand>
</feature>
<dbReference type="Gene3D" id="3.40.630.10">
    <property type="entry name" value="Zn peptidases"/>
    <property type="match status" value="2"/>
</dbReference>
<dbReference type="GO" id="GO:0071713">
    <property type="term" value="F:para-aminobenzoyl-glutamate hydrolase activity"/>
    <property type="evidence" value="ECO:0007669"/>
    <property type="project" value="TreeGrafter"/>
</dbReference>
<dbReference type="RefSeq" id="WP_164355374.1">
    <property type="nucleotide sequence ID" value="NZ_JAABNT010000015.1"/>
</dbReference>
<dbReference type="NCBIfam" id="TIGR01891">
    <property type="entry name" value="amidohydrolases"/>
    <property type="match status" value="1"/>
</dbReference>
<evidence type="ECO:0000259" key="3">
    <source>
        <dbReference type="Pfam" id="PF07687"/>
    </source>
</evidence>
<dbReference type="PANTHER" id="PTHR30575:SF3">
    <property type="entry name" value="PEPTIDASE M20 DIMERISATION DOMAIN-CONTAINING PROTEIN"/>
    <property type="match status" value="1"/>
</dbReference>
<dbReference type="PIRSF" id="PIRSF005962">
    <property type="entry name" value="Pept_M20D_amidohydro"/>
    <property type="match status" value="1"/>
</dbReference>
<dbReference type="PANTHER" id="PTHR30575">
    <property type="entry name" value="PEPTIDASE M20"/>
    <property type="match status" value="1"/>
</dbReference>
<dbReference type="GO" id="GO:0016805">
    <property type="term" value="F:dipeptidase activity"/>
    <property type="evidence" value="ECO:0007669"/>
    <property type="project" value="TreeGrafter"/>
</dbReference>
<dbReference type="GO" id="GO:0005737">
    <property type="term" value="C:cytoplasm"/>
    <property type="evidence" value="ECO:0007669"/>
    <property type="project" value="TreeGrafter"/>
</dbReference>
<proteinExistence type="predicted"/>
<organism evidence="4 5">
    <name type="scientific">Sulfitobacter sediminilitoris</name>
    <dbReference type="NCBI Taxonomy" id="2698830"/>
    <lineage>
        <taxon>Bacteria</taxon>
        <taxon>Pseudomonadati</taxon>
        <taxon>Pseudomonadota</taxon>
        <taxon>Alphaproteobacteria</taxon>
        <taxon>Rhodobacterales</taxon>
        <taxon>Roseobacteraceae</taxon>
        <taxon>Sulfitobacter</taxon>
    </lineage>
</organism>
<reference evidence="4 5" key="1">
    <citation type="submission" date="2020-01" db="EMBL/GenBank/DDBJ databases">
        <title>Sulfitobacter sediminilitoris sp. nov., isolated from a tidal flat.</title>
        <authorList>
            <person name="Park S."/>
            <person name="Yoon J.-H."/>
        </authorList>
    </citation>
    <scope>NUCLEOTIDE SEQUENCE [LARGE SCALE GENOMIC DNA]</scope>
    <source>
        <strain evidence="4 5">JBTF-M27</strain>
    </source>
</reference>
<dbReference type="SUPFAM" id="SSF55031">
    <property type="entry name" value="Bacterial exopeptidase dimerisation domain"/>
    <property type="match status" value="1"/>
</dbReference>
<sequence>MIHSPPQSQLSSDLSDRLRRLAEAEDARLIADRRSFHANPELGWQEIETTAAIVKNLSRSGYEIVAGPAFLGDVERRGLSKDPIPGEGDTGCIAIYDTGRPGPTVCMRVDIDALPIKEATGNHAPAAQGFASRKPGVMHSCGHDGHAAIGLAVARIVKPLLKGGRGKLKLLFQPAEEGGRGGRAVADAGWMDDVDLFFAIHLGLGVPSDSAAFAVHGILANARYDVRLKGRAAHAGKSPEAGRNALLAACQISLGLHTLAQSSRPGMRLNVGLLNAGTAVNIVPEEATLTFEMRAQETADLQALEARCKDFVEATARAHGVEVSLVPGGGADGYANPEEIAEWAQGVNTATGAFGTVLPDMFFGASEDAATLASRVVARGGRGGIFVLGADLADDHHTPNFDFDEKALQKSALLCAGLIASAMDVDHVED</sequence>
<comment type="caution">
    <text evidence="4">The sequence shown here is derived from an EMBL/GenBank/DDBJ whole genome shotgun (WGS) entry which is preliminary data.</text>
</comment>
<name>A0A6P0CE29_9RHOB</name>
<evidence type="ECO:0000313" key="5">
    <source>
        <dbReference type="Proteomes" id="UP000468591"/>
    </source>
</evidence>
<evidence type="ECO:0000313" key="4">
    <source>
        <dbReference type="EMBL" id="NEK24449.1"/>
    </source>
</evidence>
<dbReference type="InterPro" id="IPR002933">
    <property type="entry name" value="Peptidase_M20"/>
</dbReference>
<dbReference type="InterPro" id="IPR017439">
    <property type="entry name" value="Amidohydrolase"/>
</dbReference>
<protein>
    <submittedName>
        <fullName evidence="4">Amidohydrolase</fullName>
    </submittedName>
</protein>